<evidence type="ECO:0000256" key="6">
    <source>
        <dbReference type="SAM" id="Phobius"/>
    </source>
</evidence>
<accession>A0A1J8Q9X9</accession>
<dbReference type="OrthoDB" id="2131401at2759"/>
<dbReference type="PANTHER" id="PTHR22779">
    <property type="entry name" value="SD17342P"/>
    <property type="match status" value="1"/>
</dbReference>
<gene>
    <name evidence="7" type="ORF">AZE42_08962</name>
</gene>
<evidence type="ECO:0000256" key="2">
    <source>
        <dbReference type="ARBA" id="ARBA00006325"/>
    </source>
</evidence>
<reference evidence="7 8" key="1">
    <citation type="submission" date="2016-03" db="EMBL/GenBank/DDBJ databases">
        <title>Comparative genomics of the ectomycorrhizal sister species Rhizopogon vinicolor and Rhizopogon vesiculosus (Basidiomycota: Boletales) reveals a divergence of the mating type B locus.</title>
        <authorList>
            <person name="Mujic A.B."/>
            <person name="Kuo A."/>
            <person name="Tritt A."/>
            <person name="Lipzen A."/>
            <person name="Chen C."/>
            <person name="Johnson J."/>
            <person name="Sharma A."/>
            <person name="Barry K."/>
            <person name="Grigoriev I.V."/>
            <person name="Spatafora J.W."/>
        </authorList>
    </citation>
    <scope>NUCLEOTIDE SEQUENCE [LARGE SCALE GENOMIC DNA]</scope>
    <source>
        <strain evidence="7 8">AM-OR11-056</strain>
    </source>
</reference>
<comment type="similarity">
    <text evidence="2">Belongs to the TMEM170 family.</text>
</comment>
<keyword evidence="5 6" id="KW-0472">Membrane</keyword>
<dbReference type="PANTHER" id="PTHR22779:SF6">
    <property type="entry name" value="SD17342P"/>
    <property type="match status" value="1"/>
</dbReference>
<keyword evidence="4 6" id="KW-1133">Transmembrane helix</keyword>
<comment type="caution">
    <text evidence="7">The sequence shown here is derived from an EMBL/GenBank/DDBJ whole genome shotgun (WGS) entry which is preliminary data.</text>
</comment>
<dbReference type="AlphaFoldDB" id="A0A1J8Q9X9"/>
<organism evidence="7 8">
    <name type="scientific">Rhizopogon vesiculosus</name>
    <dbReference type="NCBI Taxonomy" id="180088"/>
    <lineage>
        <taxon>Eukaryota</taxon>
        <taxon>Fungi</taxon>
        <taxon>Dikarya</taxon>
        <taxon>Basidiomycota</taxon>
        <taxon>Agaricomycotina</taxon>
        <taxon>Agaricomycetes</taxon>
        <taxon>Agaricomycetidae</taxon>
        <taxon>Boletales</taxon>
        <taxon>Suillineae</taxon>
        <taxon>Rhizopogonaceae</taxon>
        <taxon>Rhizopogon</taxon>
    </lineage>
</organism>
<evidence type="ECO:0000256" key="3">
    <source>
        <dbReference type="ARBA" id="ARBA00022692"/>
    </source>
</evidence>
<comment type="subcellular location">
    <subcellularLocation>
        <location evidence="1">Membrane</location>
        <topology evidence="1">Multi-pass membrane protein</topology>
    </subcellularLocation>
</comment>
<name>A0A1J8Q9X9_9AGAM</name>
<keyword evidence="8" id="KW-1185">Reference proteome</keyword>
<keyword evidence="3 6" id="KW-0812">Transmembrane</keyword>
<dbReference type="EMBL" id="LVVM01005488">
    <property type="protein sequence ID" value="OJA10425.1"/>
    <property type="molecule type" value="Genomic_DNA"/>
</dbReference>
<evidence type="ECO:0000313" key="7">
    <source>
        <dbReference type="EMBL" id="OJA10425.1"/>
    </source>
</evidence>
<feature type="transmembrane region" description="Helical" evidence="6">
    <location>
        <begin position="47"/>
        <end position="71"/>
    </location>
</feature>
<evidence type="ECO:0000256" key="4">
    <source>
        <dbReference type="ARBA" id="ARBA00022989"/>
    </source>
</evidence>
<feature type="transmembrane region" description="Helical" evidence="6">
    <location>
        <begin position="140"/>
        <end position="159"/>
    </location>
</feature>
<feature type="transmembrane region" description="Helical" evidence="6">
    <location>
        <begin position="114"/>
        <end position="134"/>
    </location>
</feature>
<dbReference type="Proteomes" id="UP000183567">
    <property type="component" value="Unassembled WGS sequence"/>
</dbReference>
<protein>
    <recommendedName>
        <fullName evidence="9">Integral membrane protein</fullName>
    </recommendedName>
</protein>
<evidence type="ECO:0008006" key="9">
    <source>
        <dbReference type="Google" id="ProtNLM"/>
    </source>
</evidence>
<dbReference type="GO" id="GO:0016020">
    <property type="term" value="C:membrane"/>
    <property type="evidence" value="ECO:0007669"/>
    <property type="project" value="UniProtKB-SubCell"/>
</dbReference>
<sequence>MTMEIPVTAVTWPSLYNPAIELSASLHPIQPGASYLVHPNDIFRFTLYWTLIFHIPFYAVCGIYAFLNFVFPPSRRSIMTFPLQTSPANHLPADSNQTEQWIKRPRPNVRRSRLAFALLVILAFLFLSLTGAVIGAAVVGFILAGVYAAGGFYMSTCVLSSFDPQRAHTHQIHQSWVPFVWAVIQSLVGLLAIWPSVIDII</sequence>
<evidence type="ECO:0000313" key="8">
    <source>
        <dbReference type="Proteomes" id="UP000183567"/>
    </source>
</evidence>
<feature type="transmembrane region" description="Helical" evidence="6">
    <location>
        <begin position="179"/>
        <end position="198"/>
    </location>
</feature>
<evidence type="ECO:0000256" key="5">
    <source>
        <dbReference type="ARBA" id="ARBA00023136"/>
    </source>
</evidence>
<proteinExistence type="inferred from homology"/>
<dbReference type="InterPro" id="IPR019334">
    <property type="entry name" value="TMEM170A/B/YPR153W-like"/>
</dbReference>
<dbReference type="STRING" id="180088.A0A1J8Q9X9"/>
<evidence type="ECO:0000256" key="1">
    <source>
        <dbReference type="ARBA" id="ARBA00004141"/>
    </source>
</evidence>